<evidence type="ECO:0000256" key="1">
    <source>
        <dbReference type="SAM" id="MobiDB-lite"/>
    </source>
</evidence>
<evidence type="ECO:0000313" key="2">
    <source>
        <dbReference type="EMBL" id="BDI27995.1"/>
    </source>
</evidence>
<reference evidence="2 3" key="1">
    <citation type="journal article" date="2019" name="Int. J. Syst. Evol. Microbiol.">
        <title>Capsulimonas corticalis gen. nov., sp. nov., an aerobic capsulated bacterium, of a novel bacterial order, Capsulimonadales ord. nov., of the class Armatimonadia of the phylum Armatimonadetes.</title>
        <authorList>
            <person name="Li J."/>
            <person name="Kudo C."/>
            <person name="Tonouchi A."/>
        </authorList>
    </citation>
    <scope>NUCLEOTIDE SEQUENCE [LARGE SCALE GENOMIC DNA]</scope>
    <source>
        <strain evidence="2 3">AX-7</strain>
    </source>
</reference>
<dbReference type="AlphaFoldDB" id="A0A9N7Q8D2"/>
<keyword evidence="3" id="KW-1185">Reference proteome</keyword>
<proteinExistence type="predicted"/>
<feature type="region of interest" description="Disordered" evidence="1">
    <location>
        <begin position="1"/>
        <end position="49"/>
    </location>
</feature>
<evidence type="ECO:0000313" key="3">
    <source>
        <dbReference type="Proteomes" id="UP000287394"/>
    </source>
</evidence>
<gene>
    <name evidence="2" type="ORF">CCAX7_000460</name>
</gene>
<organism evidence="2 3">
    <name type="scientific">Capsulimonas corticalis</name>
    <dbReference type="NCBI Taxonomy" id="2219043"/>
    <lineage>
        <taxon>Bacteria</taxon>
        <taxon>Bacillati</taxon>
        <taxon>Armatimonadota</taxon>
        <taxon>Armatimonadia</taxon>
        <taxon>Capsulimonadales</taxon>
        <taxon>Capsulimonadaceae</taxon>
        <taxon>Capsulimonas</taxon>
    </lineage>
</organism>
<dbReference type="EMBL" id="AP025739">
    <property type="protein sequence ID" value="BDI27995.1"/>
    <property type="molecule type" value="Genomic_DNA"/>
</dbReference>
<name>A0A9N7Q8D2_9BACT</name>
<sequence length="137" mass="15094">MWRRKAEQAEKRNKELEDAETARKTAEMTELERERARADQAETARKQAEDRALRLQIAGETGLSIDILNDLNGADEATLRAQAERLAANVVKPPVQAGTNTRPAAGQGPSLDEKINAAYKAGNTLEVIRLKRESASK</sequence>
<evidence type="ECO:0008006" key="4">
    <source>
        <dbReference type="Google" id="ProtNLM"/>
    </source>
</evidence>
<protein>
    <recommendedName>
        <fullName evidence="4">Scaffolding protein</fullName>
    </recommendedName>
</protein>
<accession>A0A9N7Q8D2</accession>
<dbReference type="Proteomes" id="UP000287394">
    <property type="component" value="Chromosome"/>
</dbReference>
<feature type="region of interest" description="Disordered" evidence="1">
    <location>
        <begin position="92"/>
        <end position="112"/>
    </location>
</feature>
<dbReference type="KEGG" id="ccot:CCAX7_000460"/>